<proteinExistence type="predicted"/>
<evidence type="ECO:0000256" key="1">
    <source>
        <dbReference type="SAM" id="MobiDB-lite"/>
    </source>
</evidence>
<feature type="compositionally biased region" description="Low complexity" evidence="1">
    <location>
        <begin position="40"/>
        <end position="51"/>
    </location>
</feature>
<keyword evidence="3" id="KW-1185">Reference proteome</keyword>
<feature type="region of interest" description="Disordered" evidence="1">
    <location>
        <begin position="142"/>
        <end position="162"/>
    </location>
</feature>
<reference evidence="2" key="1">
    <citation type="submission" date="2023-12" db="EMBL/GenBank/DDBJ databases">
        <title>Genome assembly of Anisodus tanguticus.</title>
        <authorList>
            <person name="Wang Y.-J."/>
        </authorList>
    </citation>
    <scope>NUCLEOTIDE SEQUENCE</scope>
    <source>
        <strain evidence="2">KB-2021</strain>
        <tissue evidence="2">Leaf</tissue>
    </source>
</reference>
<dbReference type="Proteomes" id="UP001291623">
    <property type="component" value="Unassembled WGS sequence"/>
</dbReference>
<sequence length="162" mass="18008">MSNNAAANFSQRSSQSDRTSTNSRGRGRNNGRGRGGNRGGRSNSYRGGSTTGQQRCFEVLLKQQQHEEYHPLEDERSYIVSELAAAAAFVWKMDDYSGDDWGSGAEDDKKAYYDSCEEYDGYNDSYQSMSSSVEILEYQSISSPVETSTEPHRLPTCGVHTT</sequence>
<name>A0AAE1S0G2_9SOLA</name>
<evidence type="ECO:0000313" key="2">
    <source>
        <dbReference type="EMBL" id="KAK4360619.1"/>
    </source>
</evidence>
<gene>
    <name evidence="2" type="ORF">RND71_019571</name>
</gene>
<protein>
    <submittedName>
        <fullName evidence="2">Uncharacterized protein</fullName>
    </submittedName>
</protein>
<dbReference type="EMBL" id="JAVYJV010000010">
    <property type="protein sequence ID" value="KAK4360619.1"/>
    <property type="molecule type" value="Genomic_DNA"/>
</dbReference>
<dbReference type="AlphaFoldDB" id="A0AAE1S0G2"/>
<feature type="compositionally biased region" description="Low complexity" evidence="1">
    <location>
        <begin position="10"/>
        <end position="24"/>
    </location>
</feature>
<accession>A0AAE1S0G2</accession>
<comment type="caution">
    <text evidence="2">The sequence shown here is derived from an EMBL/GenBank/DDBJ whole genome shotgun (WGS) entry which is preliminary data.</text>
</comment>
<evidence type="ECO:0000313" key="3">
    <source>
        <dbReference type="Proteomes" id="UP001291623"/>
    </source>
</evidence>
<organism evidence="2 3">
    <name type="scientific">Anisodus tanguticus</name>
    <dbReference type="NCBI Taxonomy" id="243964"/>
    <lineage>
        <taxon>Eukaryota</taxon>
        <taxon>Viridiplantae</taxon>
        <taxon>Streptophyta</taxon>
        <taxon>Embryophyta</taxon>
        <taxon>Tracheophyta</taxon>
        <taxon>Spermatophyta</taxon>
        <taxon>Magnoliopsida</taxon>
        <taxon>eudicotyledons</taxon>
        <taxon>Gunneridae</taxon>
        <taxon>Pentapetalae</taxon>
        <taxon>asterids</taxon>
        <taxon>lamiids</taxon>
        <taxon>Solanales</taxon>
        <taxon>Solanaceae</taxon>
        <taxon>Solanoideae</taxon>
        <taxon>Hyoscyameae</taxon>
        <taxon>Anisodus</taxon>
    </lineage>
</organism>
<feature type="region of interest" description="Disordered" evidence="1">
    <location>
        <begin position="1"/>
        <end position="51"/>
    </location>
</feature>